<gene>
    <name evidence="2" type="ORF">AWH69_00955</name>
</gene>
<keyword evidence="3" id="KW-1185">Reference proteome</keyword>
<evidence type="ECO:0000313" key="3">
    <source>
        <dbReference type="Proteomes" id="UP000076976"/>
    </source>
</evidence>
<proteinExistence type="predicted"/>
<feature type="compositionally biased region" description="Polar residues" evidence="1">
    <location>
        <begin position="1"/>
        <end position="10"/>
    </location>
</feature>
<feature type="region of interest" description="Disordered" evidence="1">
    <location>
        <begin position="1"/>
        <end position="93"/>
    </location>
</feature>
<accession>A0A176QFC2</accession>
<comment type="caution">
    <text evidence="2">The sequence shown here is derived from an EMBL/GenBank/DDBJ whole genome shotgun (WGS) entry which is preliminary data.</text>
</comment>
<protein>
    <submittedName>
        <fullName evidence="2">Uncharacterized protein</fullName>
    </submittedName>
</protein>
<dbReference type="EMBL" id="LQZG01000001">
    <property type="protein sequence ID" value="OAB88413.1"/>
    <property type="molecule type" value="Genomic_DNA"/>
</dbReference>
<feature type="compositionally biased region" description="Basic and acidic residues" evidence="1">
    <location>
        <begin position="29"/>
        <end position="40"/>
    </location>
</feature>
<evidence type="ECO:0000256" key="1">
    <source>
        <dbReference type="SAM" id="MobiDB-lite"/>
    </source>
</evidence>
<organism evidence="2 3">
    <name type="scientific">Janibacter melonis</name>
    <dbReference type="NCBI Taxonomy" id="262209"/>
    <lineage>
        <taxon>Bacteria</taxon>
        <taxon>Bacillati</taxon>
        <taxon>Actinomycetota</taxon>
        <taxon>Actinomycetes</taxon>
        <taxon>Micrococcales</taxon>
        <taxon>Intrasporangiaceae</taxon>
        <taxon>Janibacter</taxon>
    </lineage>
</organism>
<evidence type="ECO:0000313" key="2">
    <source>
        <dbReference type="EMBL" id="OAB88413.1"/>
    </source>
</evidence>
<dbReference type="AlphaFoldDB" id="A0A176QFC2"/>
<reference evidence="2 3" key="1">
    <citation type="submission" date="2016-01" db="EMBL/GenBank/DDBJ databases">
        <title>Janibacter melonis strain CD11_4 genome sequencing and assembly.</title>
        <authorList>
            <person name="Nair G.R."/>
            <person name="Kaur G."/>
            <person name="Chander A.M."/>
            <person name="Mayilraj S."/>
        </authorList>
    </citation>
    <scope>NUCLEOTIDE SEQUENCE [LARGE SCALE GENOMIC DNA]</scope>
    <source>
        <strain evidence="2 3">CD11-4</strain>
    </source>
</reference>
<name>A0A176QFC2_9MICO</name>
<dbReference type="Proteomes" id="UP000076976">
    <property type="component" value="Unassembled WGS sequence"/>
</dbReference>
<dbReference type="STRING" id="262209.AWH69_00955"/>
<sequence length="93" mass="9713">MSCCSYTSRRCSGVAPRGSHTPLVGAGSVHRDGDDPRGVEADDGPDLGRRAPARGSPRRPVDADVRKTSSLSETRRSRGARRAPPSSPVMAAG</sequence>